<feature type="transmembrane region" description="Helical" evidence="7">
    <location>
        <begin position="199"/>
        <end position="218"/>
    </location>
</feature>
<dbReference type="SUPFAM" id="SSF81338">
    <property type="entry name" value="Aquaporin-like"/>
    <property type="match status" value="1"/>
</dbReference>
<comment type="subcellular location">
    <subcellularLocation>
        <location evidence="1">Membrane</location>
        <topology evidence="1">Multi-pass membrane protein</topology>
    </subcellularLocation>
</comment>
<evidence type="ECO:0000256" key="4">
    <source>
        <dbReference type="ARBA" id="ARBA00022989"/>
    </source>
</evidence>
<keyword evidence="3 6" id="KW-0812">Transmembrane</keyword>
<organism evidence="8 9">
    <name type="scientific">Stylosanthes scabra</name>
    <dbReference type="NCBI Taxonomy" id="79078"/>
    <lineage>
        <taxon>Eukaryota</taxon>
        <taxon>Viridiplantae</taxon>
        <taxon>Streptophyta</taxon>
        <taxon>Embryophyta</taxon>
        <taxon>Tracheophyta</taxon>
        <taxon>Spermatophyta</taxon>
        <taxon>Magnoliopsida</taxon>
        <taxon>eudicotyledons</taxon>
        <taxon>Gunneridae</taxon>
        <taxon>Pentapetalae</taxon>
        <taxon>rosids</taxon>
        <taxon>fabids</taxon>
        <taxon>Fabales</taxon>
        <taxon>Fabaceae</taxon>
        <taxon>Papilionoideae</taxon>
        <taxon>50 kb inversion clade</taxon>
        <taxon>dalbergioids sensu lato</taxon>
        <taxon>Dalbergieae</taxon>
        <taxon>Pterocarpus clade</taxon>
        <taxon>Stylosanthes</taxon>
    </lineage>
</organism>
<dbReference type="CDD" id="cd00333">
    <property type="entry name" value="MIP"/>
    <property type="match status" value="1"/>
</dbReference>
<reference evidence="8 9" key="1">
    <citation type="journal article" date="2023" name="Plants (Basel)">
        <title>Bridging the Gap: Combining Genomics and Transcriptomics Approaches to Understand Stylosanthes scabra, an Orphan Legume from the Brazilian Caatinga.</title>
        <authorList>
            <person name="Ferreira-Neto J.R.C."/>
            <person name="da Silva M.D."/>
            <person name="Binneck E."/>
            <person name="de Melo N.F."/>
            <person name="da Silva R.H."/>
            <person name="de Melo A.L.T.M."/>
            <person name="Pandolfi V."/>
            <person name="Bustamante F.O."/>
            <person name="Brasileiro-Vidal A.C."/>
            <person name="Benko-Iseppon A.M."/>
        </authorList>
    </citation>
    <scope>NUCLEOTIDE SEQUENCE [LARGE SCALE GENOMIC DNA]</scope>
    <source>
        <tissue evidence="8">Leaves</tissue>
    </source>
</reference>
<dbReference type="InterPro" id="IPR000425">
    <property type="entry name" value="MIP"/>
</dbReference>
<dbReference type="EMBL" id="JASCZI010211603">
    <property type="protein sequence ID" value="MED6194992.1"/>
    <property type="molecule type" value="Genomic_DNA"/>
</dbReference>
<dbReference type="Pfam" id="PF00230">
    <property type="entry name" value="MIP"/>
    <property type="match status" value="1"/>
</dbReference>
<keyword evidence="4 7" id="KW-1133">Transmembrane helix</keyword>
<sequence length="267" mass="28475">MDDSHSLSVHVDSPAKFELSHEQQQRQIKLMMGQTTTTFEPQPSPSIIQKGIAEIAGTYILIFCGCGAALVKEKLQLTIIGIAVVSGLALTVAIYSVGHVSGGHFNPAVTIALALVRKFQFKLAPMYVMCQLVGSTLATMSLKVLYHGKVDFGVTLTKYTSPTSDLNALLWEIIITSILMFTICGVATDHRGSKDLAGVAIGIAVLINIVIAGPTTGASMNPARSLGPAIVLGVYKSIWVYIIGPTLGAILASMVYMFLRVPQQTKP</sequence>
<dbReference type="InterPro" id="IPR034294">
    <property type="entry name" value="Aquaporin_transptr"/>
</dbReference>
<evidence type="ECO:0000256" key="1">
    <source>
        <dbReference type="ARBA" id="ARBA00004141"/>
    </source>
</evidence>
<dbReference type="PRINTS" id="PR00783">
    <property type="entry name" value="MINTRINSICP"/>
</dbReference>
<evidence type="ECO:0000256" key="2">
    <source>
        <dbReference type="ARBA" id="ARBA00022448"/>
    </source>
</evidence>
<gene>
    <name evidence="8" type="ORF">PIB30_033808</name>
</gene>
<feature type="transmembrane region" description="Helical" evidence="7">
    <location>
        <begin position="52"/>
        <end position="71"/>
    </location>
</feature>
<comment type="caution">
    <text evidence="8">The sequence shown here is derived from an EMBL/GenBank/DDBJ whole genome shotgun (WGS) entry which is preliminary data.</text>
</comment>
<keyword evidence="5 7" id="KW-0472">Membrane</keyword>
<dbReference type="PANTHER" id="PTHR45724">
    <property type="entry name" value="AQUAPORIN NIP2-1"/>
    <property type="match status" value="1"/>
</dbReference>
<proteinExistence type="inferred from homology"/>
<protein>
    <submittedName>
        <fullName evidence="8">Uncharacterized protein</fullName>
    </submittedName>
</protein>
<dbReference type="Proteomes" id="UP001341840">
    <property type="component" value="Unassembled WGS sequence"/>
</dbReference>
<keyword evidence="2 6" id="KW-0813">Transport</keyword>
<evidence type="ECO:0000313" key="8">
    <source>
        <dbReference type="EMBL" id="MED6194992.1"/>
    </source>
</evidence>
<dbReference type="InterPro" id="IPR022357">
    <property type="entry name" value="MIP_CS"/>
</dbReference>
<evidence type="ECO:0000256" key="3">
    <source>
        <dbReference type="ARBA" id="ARBA00022692"/>
    </source>
</evidence>
<accession>A0ABU6XAQ2</accession>
<feature type="transmembrane region" description="Helical" evidence="7">
    <location>
        <begin position="77"/>
        <end position="97"/>
    </location>
</feature>
<dbReference type="PANTHER" id="PTHR45724:SF21">
    <property type="entry name" value="MAJOR INTRINSIC PROTEIN"/>
    <property type="match status" value="1"/>
</dbReference>
<keyword evidence="9" id="KW-1185">Reference proteome</keyword>
<evidence type="ECO:0000256" key="5">
    <source>
        <dbReference type="ARBA" id="ARBA00023136"/>
    </source>
</evidence>
<dbReference type="PROSITE" id="PS00221">
    <property type="entry name" value="MIP"/>
    <property type="match status" value="1"/>
</dbReference>
<evidence type="ECO:0000313" key="9">
    <source>
        <dbReference type="Proteomes" id="UP001341840"/>
    </source>
</evidence>
<dbReference type="NCBIfam" id="TIGR00861">
    <property type="entry name" value="MIP"/>
    <property type="match status" value="1"/>
</dbReference>
<dbReference type="Gene3D" id="1.20.1080.10">
    <property type="entry name" value="Glycerol uptake facilitator protein"/>
    <property type="match status" value="1"/>
</dbReference>
<dbReference type="InterPro" id="IPR023271">
    <property type="entry name" value="Aquaporin-like"/>
</dbReference>
<feature type="transmembrane region" description="Helical" evidence="7">
    <location>
        <begin position="238"/>
        <end position="259"/>
    </location>
</feature>
<comment type="similarity">
    <text evidence="6">Belongs to the MIP/aquaporin (TC 1.A.8) family.</text>
</comment>
<evidence type="ECO:0000256" key="7">
    <source>
        <dbReference type="SAM" id="Phobius"/>
    </source>
</evidence>
<feature type="transmembrane region" description="Helical" evidence="7">
    <location>
        <begin position="166"/>
        <end position="187"/>
    </location>
</feature>
<evidence type="ECO:0000256" key="6">
    <source>
        <dbReference type="RuleBase" id="RU000477"/>
    </source>
</evidence>
<name>A0ABU6XAQ2_9FABA</name>